<dbReference type="InterPro" id="IPR050764">
    <property type="entry name" value="CbbQ/NirQ/NorQ/GpvN"/>
</dbReference>
<dbReference type="CDD" id="cd00009">
    <property type="entry name" value="AAA"/>
    <property type="match status" value="1"/>
</dbReference>
<evidence type="ECO:0000313" key="7">
    <source>
        <dbReference type="Proteomes" id="UP001172911"/>
    </source>
</evidence>
<dbReference type="Gene3D" id="1.10.8.80">
    <property type="entry name" value="Magnesium chelatase subunit I, C-Terminal domain"/>
    <property type="match status" value="1"/>
</dbReference>
<reference evidence="6" key="2">
    <citation type="submission" date="2023-03" db="EMBL/GenBank/DDBJ databases">
        <authorList>
            <person name="Zhang Z."/>
        </authorList>
    </citation>
    <scope>NUCLEOTIDE SEQUENCE</scope>
    <source>
        <strain evidence="6">DSA</strain>
    </source>
</reference>
<gene>
    <name evidence="6" type="ORF">P6N53_09890</name>
</gene>
<evidence type="ECO:0000313" key="6">
    <source>
        <dbReference type="EMBL" id="MDO7787530.1"/>
    </source>
</evidence>
<organism evidence="6 7">
    <name type="scientific">Desulforamulus aquiferis</name>
    <dbReference type="NCBI Taxonomy" id="1397668"/>
    <lineage>
        <taxon>Bacteria</taxon>
        <taxon>Bacillati</taxon>
        <taxon>Bacillota</taxon>
        <taxon>Clostridia</taxon>
        <taxon>Eubacteriales</taxon>
        <taxon>Peptococcaceae</taxon>
        <taxon>Desulforamulus</taxon>
    </lineage>
</organism>
<dbReference type="RefSeq" id="WP_304542676.1">
    <property type="nucleotide sequence ID" value="NZ_JARPTC010000014.1"/>
</dbReference>
<comment type="similarity">
    <text evidence="3">Belongs to the MoxR family.</text>
</comment>
<name>A0AAW7ZFH1_9FIRM</name>
<dbReference type="Proteomes" id="UP001172911">
    <property type="component" value="Unassembled WGS sequence"/>
</dbReference>
<dbReference type="GO" id="GO:0005524">
    <property type="term" value="F:ATP binding"/>
    <property type="evidence" value="ECO:0007669"/>
    <property type="project" value="UniProtKB-KW"/>
</dbReference>
<sequence length="315" mass="35476">MLNTAFNQLKDNISKVMVGKQDVIELLMVSLVADGHVLIEDVPGLGKTILAKTFAISLNCRFSRIQFTPDLTPTDVTGFYVYSKQRDDLIFREGPVMTNILLADEINRAVPRTQASLLEAMEERQFTLDGQTRHLPKPFIVLATQNPVEMEGTFLLPEAQLDRFLMKISMGYPTTEEAVNILLTHGNNKPLENLGAVANVEDILHWQELRSGVQVDPSIMEYIVLLIEETRKHPAIELGASPRASLALFKSSQALALLRGRNYVLPDDVKFLLQPVLQHRLKVKRTERLRGISENDVLQEILNSVSIPRVTKEEQ</sequence>
<dbReference type="InterPro" id="IPR041628">
    <property type="entry name" value="ChlI/MoxR_AAA_lid"/>
</dbReference>
<dbReference type="Pfam" id="PF07726">
    <property type="entry name" value="AAA_3"/>
    <property type="match status" value="1"/>
</dbReference>
<dbReference type="EMBL" id="JARPTC010000014">
    <property type="protein sequence ID" value="MDO7787530.1"/>
    <property type="molecule type" value="Genomic_DNA"/>
</dbReference>
<keyword evidence="1" id="KW-0547">Nucleotide-binding</keyword>
<dbReference type="AlphaFoldDB" id="A0AAW7ZFH1"/>
<dbReference type="Gene3D" id="3.40.50.300">
    <property type="entry name" value="P-loop containing nucleotide triphosphate hydrolases"/>
    <property type="match status" value="1"/>
</dbReference>
<dbReference type="PANTHER" id="PTHR42759:SF5">
    <property type="entry name" value="METHANOL DEHYDROGENASE REGULATOR"/>
    <property type="match status" value="1"/>
</dbReference>
<keyword evidence="2" id="KW-0067">ATP-binding</keyword>
<reference evidence="6" key="1">
    <citation type="journal article" date="2023" name="J. Hazard. Mater.">
        <title>Anaerobic biodegradation of pyrene and benzo[a]pyrene by a new sulfate-reducing Desulforamulus aquiferis strain DSA.</title>
        <authorList>
            <person name="Zhang Z."/>
            <person name="Sun J."/>
            <person name="Gong X."/>
            <person name="Wang C."/>
            <person name="Wang H."/>
        </authorList>
    </citation>
    <scope>NUCLEOTIDE SEQUENCE</scope>
    <source>
        <strain evidence="6">DSA</strain>
    </source>
</reference>
<evidence type="ECO:0000256" key="3">
    <source>
        <dbReference type="ARBA" id="ARBA00061607"/>
    </source>
</evidence>
<dbReference type="PIRSF" id="PIRSF002849">
    <property type="entry name" value="AAA_ATPase_chaperone_MoxR_prd"/>
    <property type="match status" value="1"/>
</dbReference>
<comment type="caution">
    <text evidence="6">The sequence shown here is derived from an EMBL/GenBank/DDBJ whole genome shotgun (WGS) entry which is preliminary data.</text>
</comment>
<feature type="domain" description="ATPase AAA-3" evidence="4">
    <location>
        <begin position="36"/>
        <end position="166"/>
    </location>
</feature>
<evidence type="ECO:0000256" key="1">
    <source>
        <dbReference type="ARBA" id="ARBA00022741"/>
    </source>
</evidence>
<dbReference type="PANTHER" id="PTHR42759">
    <property type="entry name" value="MOXR FAMILY PROTEIN"/>
    <property type="match status" value="1"/>
</dbReference>
<dbReference type="FunFam" id="3.40.50.300:FF:000640">
    <property type="entry name" value="MoxR family ATPase"/>
    <property type="match status" value="1"/>
</dbReference>
<evidence type="ECO:0000256" key="2">
    <source>
        <dbReference type="ARBA" id="ARBA00022840"/>
    </source>
</evidence>
<dbReference type="InterPro" id="IPR027417">
    <property type="entry name" value="P-loop_NTPase"/>
</dbReference>
<evidence type="ECO:0000259" key="5">
    <source>
        <dbReference type="Pfam" id="PF17863"/>
    </source>
</evidence>
<accession>A0AAW7ZFH1</accession>
<dbReference type="SUPFAM" id="SSF52540">
    <property type="entry name" value="P-loop containing nucleoside triphosphate hydrolases"/>
    <property type="match status" value="1"/>
</dbReference>
<dbReference type="GO" id="GO:0016887">
    <property type="term" value="F:ATP hydrolysis activity"/>
    <property type="evidence" value="ECO:0007669"/>
    <property type="project" value="InterPro"/>
</dbReference>
<evidence type="ECO:0000259" key="4">
    <source>
        <dbReference type="Pfam" id="PF07726"/>
    </source>
</evidence>
<proteinExistence type="inferred from homology"/>
<feature type="domain" description="ChlI/MoxR AAA lid" evidence="5">
    <location>
        <begin position="229"/>
        <end position="301"/>
    </location>
</feature>
<dbReference type="InterPro" id="IPR011703">
    <property type="entry name" value="ATPase_AAA-3"/>
</dbReference>
<keyword evidence="7" id="KW-1185">Reference proteome</keyword>
<protein>
    <submittedName>
        <fullName evidence="6">MoxR family ATPase</fullName>
    </submittedName>
</protein>
<dbReference type="Pfam" id="PF17863">
    <property type="entry name" value="AAA_lid_2"/>
    <property type="match status" value="1"/>
</dbReference>